<evidence type="ECO:0000313" key="1">
    <source>
        <dbReference type="EMBL" id="MDN4121166.1"/>
    </source>
</evidence>
<proteinExistence type="predicted"/>
<name>A0ABT8EIP6_9BURK</name>
<dbReference type="Proteomes" id="UP001168613">
    <property type="component" value="Unassembled WGS sequence"/>
</dbReference>
<sequence>MSYTYSLTPLGRAAILQFVQDHGVPELNPEAYFATAEVEADNFNQDSSQRAELLIPENSSKDGLCHRLFLEQHWFHREYLPPPTEQDALFL</sequence>
<comment type="caution">
    <text evidence="1">The sequence shown here is derived from an EMBL/GenBank/DDBJ whole genome shotgun (WGS) entry which is preliminary data.</text>
</comment>
<accession>A0ABT8EIP6</accession>
<reference evidence="1" key="1">
    <citation type="submission" date="2021-11" db="EMBL/GenBank/DDBJ databases">
        <title>Draft genome sequence of Alcaligenes endophyticus type strain CCUG 75668T.</title>
        <authorList>
            <person name="Salva-Serra F."/>
            <person name="Duran R.E."/>
            <person name="Seeger M."/>
            <person name="Moore E.R.B."/>
            <person name="Jaen-Luchoro D."/>
        </authorList>
    </citation>
    <scope>NUCLEOTIDE SEQUENCE</scope>
    <source>
        <strain evidence="1">CCUG 75668</strain>
    </source>
</reference>
<evidence type="ECO:0000313" key="2">
    <source>
        <dbReference type="Proteomes" id="UP001168613"/>
    </source>
</evidence>
<organism evidence="1 2">
    <name type="scientific">Alcaligenes endophyticus</name>
    <dbReference type="NCBI Taxonomy" id="1929088"/>
    <lineage>
        <taxon>Bacteria</taxon>
        <taxon>Pseudomonadati</taxon>
        <taxon>Pseudomonadota</taxon>
        <taxon>Betaproteobacteria</taxon>
        <taxon>Burkholderiales</taxon>
        <taxon>Alcaligenaceae</taxon>
        <taxon>Alcaligenes</taxon>
    </lineage>
</organism>
<dbReference type="EMBL" id="JAJHNU010000001">
    <property type="protein sequence ID" value="MDN4121166.1"/>
    <property type="molecule type" value="Genomic_DNA"/>
</dbReference>
<keyword evidence="2" id="KW-1185">Reference proteome</keyword>
<gene>
    <name evidence="1" type="ORF">LMS43_07695</name>
</gene>
<dbReference type="RefSeq" id="WP_266124793.1">
    <property type="nucleotide sequence ID" value="NZ_JAJHNU010000001.1"/>
</dbReference>
<protein>
    <submittedName>
        <fullName evidence="1">Uncharacterized protein</fullName>
    </submittedName>
</protein>